<evidence type="ECO:0000313" key="2">
    <source>
        <dbReference type="Proteomes" id="UP000018458"/>
    </source>
</evidence>
<dbReference type="STRING" id="762983.HMPREF9444_00618"/>
<reference evidence="1 2" key="1">
    <citation type="submission" date="2011-01" db="EMBL/GenBank/DDBJ databases">
        <authorList>
            <person name="Weinstock G."/>
            <person name="Sodergren E."/>
            <person name="Clifton S."/>
            <person name="Fulton L."/>
            <person name="Fulton B."/>
            <person name="Courtney L."/>
            <person name="Fronick C."/>
            <person name="Harrison M."/>
            <person name="Strong C."/>
            <person name="Farmer C."/>
            <person name="Delahaunty K."/>
            <person name="Markovic C."/>
            <person name="Hall O."/>
            <person name="Minx P."/>
            <person name="Tomlinson C."/>
            <person name="Mitreva M."/>
            <person name="Hou S."/>
            <person name="Chen J."/>
            <person name="Wollam A."/>
            <person name="Pepin K.H."/>
            <person name="Johnson M."/>
            <person name="Bhonagiri V."/>
            <person name="Zhang X."/>
            <person name="Suruliraj S."/>
            <person name="Warren W."/>
            <person name="Chinwalla A."/>
            <person name="Mardis E.R."/>
            <person name="Wilson R.K."/>
        </authorList>
    </citation>
    <scope>NUCLEOTIDE SEQUENCE [LARGE SCALE GENOMIC DNA]</scope>
    <source>
        <strain evidence="2">DSM 22608 / JCM 16073 / KCTC 15190 / YIT 12066</strain>
    </source>
</reference>
<dbReference type="Proteomes" id="UP000018458">
    <property type="component" value="Unassembled WGS sequence"/>
</dbReference>
<dbReference type="HOGENOM" id="CLU_265635_0_0_6"/>
<dbReference type="eggNOG" id="ENOG50340DS">
    <property type="taxonomic scope" value="Bacteria"/>
</dbReference>
<proteinExistence type="predicted"/>
<protein>
    <submittedName>
        <fullName evidence="1">Uncharacterized protein</fullName>
    </submittedName>
</protein>
<accession>E8LIU7</accession>
<sequence length="1252" mass="139854">MFKEGKIMSEQISKQSLFSQVKHLDDSTPLFVNSKSNNVETRSQISGISSLFAISYLNEQRETFDQIKSLIRSHPKLQTIANEADKFLDKLKVQNKAITAGDVKQIIAMYDMKKGLEVGEKFANENKIPQFFKTSFASFVAKNGISLENKDEQRVALNQFLVEEFINNKDNFQILTRNKDFPVPIQNVITGYAKESGFFEKYIEQRFLTNFDNFKFSSLQEFAKNLEPMSELLSLFSEGELTAIAEQHKTAADKNATLLNLFNEIKDLYPIKDCHDILKACLKDNDSLNSLQERTFAVRKHTCQMLTGVPDYVCMNKFNIPEQYREIICHNPEIVDAAVKQLTLENENVYPKVESLFRALDKVTEQFLEKKSALINEAVLMLEGGANISLAGLDDKYKPYLFNALLSGQDIIEPLINDSVAVDGAFLNKVSAFYNDVLSGVKLLPEEERESAFDKIMTAALTVLLQQRGISALESKFSATLMANAVSKFASITSAANQKAVQINKDQNAAPADMNQAEELLHINCVVKQLVKSIYALDNEDILTVPDWDVPQSTLAQESFNKLFNTVFLSKTETDLLPDALRDYLNADAALAIKELPSDSINYQAVEKAQAWFSNKDAIPPEIREKVFDDVIIKAKAQGVASSLFDSANYDYTLVLADIKNEVLNRAIQAEGNGSTLTDEDISNIAREVVLKDIQELSNLIDFVSASDSILLKNNLNVHLSPEEKTGIIGNLHRLGIRDLNALKEVIGTYKDIVESTLPNLVAPDPIDSQIISAIYTIKDKFGTLAFNFKKADQQTQANLRTFVLNMTTVLSAQTFYEGQSIKDRLTACLSSVSADRVDSSLQYLSKIAQEQNRLGALTQLHESSQVLHELKQIANVTKVNDPFTSLTQLKGGDNGIVSHLARGDAINLLPAEFQKLSKINPPLSESEYWIMNAIIKQYTNNDPKNSDAINALVSSAPQIIDFYNKSGYVPEGKDLYRIVSGGAEMPDNVSDDEVVIKAYESLYNLVLEKIHDSPGYDDDVTPSQIAYMINCGAFFGCSPELIRQIALGQKTDISGEDLNCPVGELPSLTDFNPKNNYFLDVDFHRWKGRTSFTFIQKDGEEVVFRPSRDLSADPDKKNMLYKSIILSVYKMMGKNEITDELSEENRIQLSRVFCLLSQAGIADTRCEIFLPPYSNADEHGSYLFNIKAQEDGSIELVIKTDPDSIYDYSQSFVVRSDGSYACTDFKIAIRENAAASSESVLSVSEDDEFSV</sequence>
<name>E8LIU7_SUCHY</name>
<dbReference type="AlphaFoldDB" id="E8LIU7"/>
<keyword evidence="2" id="KW-1185">Reference proteome</keyword>
<evidence type="ECO:0000313" key="1">
    <source>
        <dbReference type="EMBL" id="EFY07571.1"/>
    </source>
</evidence>
<comment type="caution">
    <text evidence="1">The sequence shown here is derived from an EMBL/GenBank/DDBJ whole genome shotgun (WGS) entry which is preliminary data.</text>
</comment>
<dbReference type="EMBL" id="AEVO01000028">
    <property type="protein sequence ID" value="EFY07571.1"/>
    <property type="molecule type" value="Genomic_DNA"/>
</dbReference>
<organism evidence="1 2">
    <name type="scientific">Succinatimonas hippei (strain DSM 22608 / JCM 16073 / KCTC 15190 / YIT 12066)</name>
    <dbReference type="NCBI Taxonomy" id="762983"/>
    <lineage>
        <taxon>Bacteria</taxon>
        <taxon>Pseudomonadati</taxon>
        <taxon>Pseudomonadota</taxon>
        <taxon>Gammaproteobacteria</taxon>
        <taxon>Aeromonadales</taxon>
        <taxon>Succinivibrionaceae</taxon>
        <taxon>Succinatimonas</taxon>
    </lineage>
</organism>
<gene>
    <name evidence="1" type="ORF">HMPREF9444_00618</name>
</gene>